<evidence type="ECO:0000256" key="14">
    <source>
        <dbReference type="ARBA" id="ARBA00034103"/>
    </source>
</evidence>
<feature type="region of interest" description="Disordered" evidence="17">
    <location>
        <begin position="708"/>
        <end position="745"/>
    </location>
</feature>
<comment type="caution">
    <text evidence="21">The sequence shown here is derived from an EMBL/GenBank/DDBJ whole genome shotgun (WGS) entry which is preliminary data.</text>
</comment>
<dbReference type="InterPro" id="IPR032675">
    <property type="entry name" value="LRR_dom_sf"/>
</dbReference>
<evidence type="ECO:0000256" key="13">
    <source>
        <dbReference type="ARBA" id="ARBA00023319"/>
    </source>
</evidence>
<name>A0A6B0R5E8_9CETA</name>
<feature type="region of interest" description="Disordered" evidence="17">
    <location>
        <begin position="1404"/>
        <end position="1460"/>
    </location>
</feature>
<keyword evidence="5 18" id="KW-0812">Transmembrane</keyword>
<dbReference type="SUPFAM" id="SSF48726">
    <property type="entry name" value="Immunoglobulin"/>
    <property type="match status" value="1"/>
</dbReference>
<gene>
    <name evidence="21" type="ORF">E5288_WYG011299</name>
</gene>
<dbReference type="PANTHER" id="PTHR45842">
    <property type="entry name" value="SYNAPTIC ADHESION-LIKE MOLECULE SALM"/>
    <property type="match status" value="1"/>
</dbReference>
<dbReference type="Gene3D" id="2.60.40.10">
    <property type="entry name" value="Immunoglobulins"/>
    <property type="match status" value="2"/>
</dbReference>
<evidence type="ECO:0000256" key="3">
    <source>
        <dbReference type="ARBA" id="ARBA00022475"/>
    </source>
</evidence>
<evidence type="ECO:0000256" key="18">
    <source>
        <dbReference type="SAM" id="Phobius"/>
    </source>
</evidence>
<dbReference type="FunFam" id="3.80.10.10:FF:000019">
    <property type="entry name" value="leucine-rich repeat and fibronectin type III domain-containing protein 1"/>
    <property type="match status" value="1"/>
</dbReference>
<dbReference type="SMART" id="SM00408">
    <property type="entry name" value="IGc2"/>
    <property type="match status" value="1"/>
</dbReference>
<dbReference type="SMART" id="SM00082">
    <property type="entry name" value="LRRCT"/>
    <property type="match status" value="1"/>
</dbReference>
<keyword evidence="4" id="KW-0433">Leucine-rich repeat</keyword>
<dbReference type="InterPro" id="IPR007110">
    <property type="entry name" value="Ig-like_dom"/>
</dbReference>
<dbReference type="Pfam" id="PF00041">
    <property type="entry name" value="fn3"/>
    <property type="match status" value="1"/>
</dbReference>
<evidence type="ECO:0000256" key="9">
    <source>
        <dbReference type="ARBA" id="ARBA00023018"/>
    </source>
</evidence>
<evidence type="ECO:0000313" key="22">
    <source>
        <dbReference type="Proteomes" id="UP000322234"/>
    </source>
</evidence>
<dbReference type="InterPro" id="IPR003599">
    <property type="entry name" value="Ig_sub"/>
</dbReference>
<evidence type="ECO:0000256" key="4">
    <source>
        <dbReference type="ARBA" id="ARBA00022614"/>
    </source>
</evidence>
<feature type="compositionally biased region" description="Low complexity" evidence="17">
    <location>
        <begin position="708"/>
        <end position="721"/>
    </location>
</feature>
<keyword evidence="10 18" id="KW-0472">Membrane</keyword>
<evidence type="ECO:0000256" key="17">
    <source>
        <dbReference type="SAM" id="MobiDB-lite"/>
    </source>
</evidence>
<keyword evidence="6" id="KW-0732">Signal</keyword>
<dbReference type="Pfam" id="PF13855">
    <property type="entry name" value="LRR_8"/>
    <property type="match status" value="2"/>
</dbReference>
<evidence type="ECO:0000256" key="10">
    <source>
        <dbReference type="ARBA" id="ARBA00023136"/>
    </source>
</evidence>
<feature type="domain" description="Fibronectin type-III" evidence="20">
    <location>
        <begin position="514"/>
        <end position="611"/>
    </location>
</feature>
<feature type="transmembrane region" description="Helical" evidence="18">
    <location>
        <begin position="622"/>
        <end position="648"/>
    </location>
</feature>
<dbReference type="InterPro" id="IPR013098">
    <property type="entry name" value="Ig_I-set"/>
</dbReference>
<dbReference type="SMART" id="SM00409">
    <property type="entry name" value="IG"/>
    <property type="match status" value="1"/>
</dbReference>
<reference evidence="21" key="1">
    <citation type="submission" date="2019-10" db="EMBL/GenBank/DDBJ databases">
        <title>The sequence and de novo assembly of the wild yak genome.</title>
        <authorList>
            <person name="Liu Y."/>
        </authorList>
    </citation>
    <scope>NUCLEOTIDE SEQUENCE [LARGE SCALE GENOMIC DNA]</scope>
    <source>
        <strain evidence="21">WY2019</strain>
    </source>
</reference>
<dbReference type="Pfam" id="PF07679">
    <property type="entry name" value="I-set"/>
    <property type="match status" value="1"/>
</dbReference>
<evidence type="ECO:0000256" key="11">
    <source>
        <dbReference type="ARBA" id="ARBA00023157"/>
    </source>
</evidence>
<sequence>MPAQPVNKSLNWWNQPVVLTWKYLFRLWEKRKQEKLKGKEGTGRKMGSIDGEGRKWAGTEDTFHKVGGASGAGANLDCEERFAQRHHGLSDQTMETLLGGLLAFGMAFAVVDACPKYCVCQNLSESLGTLCPSKGLLFVPPDIDRRTVELRLGGNFIIHIGRQDFANMTGLVDLTLSRNTISHIQPFSFLDLESLRSLHLDSNRLPSLGEDTLRGLVNLQHLIVNNNQLGGIAEEAFEDFLLTLEDLDLSYNNLHGLPWGSVRRMINLHQLSLDHNLLDHIAEGTFTDLQKLARLDLTSNRLQKLPPDPIFARSQASALTATPFAPPLSFSFGGNPLHCNCELLWLRRLERDDDLETCGSPGGLKGRYFWHVREEEFVCEPPLITQHTHKLLVLEGQAATLKCKAIGDPSPLIHWVAPDDRLVGNSSRTAVYDNGTLDILITTSQDSGAFTCIAANAAGEATATVEVSIVQLPHLSNSTSRAAPPKSRLSDITGSSKTSRGGGGSGGGEPPKSPPERAVLVSDVTTTSALVKWSVSKSAPRVKMYQLQYNCSDDEVLIYRMIPASNKAFVVNNLVSGTGYDLCVLAMWDDTATTLTATNIVGCAQFFTKADYPQCQSMHSQILGGTMILVIGGIIVATLLIFIVILMVRYKVCNQEGAGKPAAAVTNVHSQTNGAQPPALGSVPSGAPVPGPPKVVVRNELMDFSASLARGSDSSSSSSLGIGEGLGRGPWRLPPPAPRPKPNLDRLMGAFASLDLKSQRKEELLDSRTPGGRGSGTSAKGHPSDREPLLGPPAARARSLLPLPLEGKAKRSHSFDMGDFAAAATGGVAPGGYSPPRRVSNIWTKRSLSVNGMLLPFEESGLVGARGTFGSSEWSSSLRLPLSLLLPLADHAAYNAYRSDMMMKIKPSGLWNDKFPVAKTYICLRWKDHNWLPVWFLLLKHHTSPSLNEERMLEKHFTHSGGRGGWLECAQLERSLARAASTQLLQEGQRDTILGISDPHKTKSLASMSKNKWRQLSCPITMQILRKLCQVSSKPEKSTIQKALRLRPRGSTSRICPLFEACSLPLTEPSEPLSPQERFRLMNGLFVCDFNPGDESCDRLLTRSLMTASFSVAHGLTGHTQTDPEIVTTLMNDATNNSTHTSLCRDSIITHTTALDAQLIEMIIGRYIKKVGPISIKGQDLRVLDLSRLGVVEDVVNGMSQELQGCHMTATLPAQDLSSVHGYKRLSRVDCQVKKANCRNLILLKTYNNIHLQTHGKVYKKIDPRGHLAQENGVQELMVEPRKVGGPSGTSGFTWLEFGNWVCDSLTLCYQEQHVCSERVRHLDSEAMTEVVGVHSALSMSWGSWLIFKKFNVIHACSKIFLNKEEYKMIKRESDVPRMRGLPVSSVNTQSVDADTERKVLDSLPPAKKLSSEGAHPMAGGKHTTWVNRLTEEGENPSTRTLREEKGIQETVTDFPFTSK</sequence>
<evidence type="ECO:0000259" key="19">
    <source>
        <dbReference type="PROSITE" id="PS50835"/>
    </source>
</evidence>
<protein>
    <recommendedName>
        <fullName evidence="16">Leucine-rich repeat and fibronectin type-III domain-containing protein 2</fullName>
    </recommendedName>
</protein>
<dbReference type="InterPro" id="IPR003598">
    <property type="entry name" value="Ig_sub2"/>
</dbReference>
<feature type="region of interest" description="Disordered" evidence="17">
    <location>
        <begin position="476"/>
        <end position="517"/>
    </location>
</feature>
<feature type="domain" description="Ig-like" evidence="19">
    <location>
        <begin position="382"/>
        <end position="468"/>
    </location>
</feature>
<dbReference type="GO" id="GO:0098839">
    <property type="term" value="C:postsynaptic density membrane"/>
    <property type="evidence" value="ECO:0007669"/>
    <property type="project" value="TreeGrafter"/>
</dbReference>
<evidence type="ECO:0000256" key="1">
    <source>
        <dbReference type="ARBA" id="ARBA00004236"/>
    </source>
</evidence>
<dbReference type="Gene3D" id="3.80.10.10">
    <property type="entry name" value="Ribonuclease Inhibitor"/>
    <property type="match status" value="2"/>
</dbReference>
<dbReference type="InterPro" id="IPR013783">
    <property type="entry name" value="Ig-like_fold"/>
</dbReference>
<keyword evidence="9" id="KW-0770">Synapse</keyword>
<dbReference type="FunFam" id="2.60.40.10:FF:000235">
    <property type="entry name" value="Leucine-rich repeat and fibronectin type III domain-containing 2"/>
    <property type="match status" value="1"/>
</dbReference>
<evidence type="ECO:0000256" key="8">
    <source>
        <dbReference type="ARBA" id="ARBA00022989"/>
    </source>
</evidence>
<dbReference type="SMART" id="SM00369">
    <property type="entry name" value="LRR_TYP"/>
    <property type="match status" value="6"/>
</dbReference>
<dbReference type="EMBL" id="VBQZ03000026">
    <property type="protein sequence ID" value="MXQ85449.1"/>
    <property type="molecule type" value="Genomic_DNA"/>
</dbReference>
<evidence type="ECO:0000256" key="16">
    <source>
        <dbReference type="ARBA" id="ARBA00067170"/>
    </source>
</evidence>
<dbReference type="GO" id="GO:0009986">
    <property type="term" value="C:cell surface"/>
    <property type="evidence" value="ECO:0007669"/>
    <property type="project" value="TreeGrafter"/>
</dbReference>
<keyword evidence="7" id="KW-0677">Repeat</keyword>
<keyword evidence="3" id="KW-1003">Cell membrane</keyword>
<organism evidence="21 22">
    <name type="scientific">Bos mutus</name>
    <name type="common">wild yak</name>
    <dbReference type="NCBI Taxonomy" id="72004"/>
    <lineage>
        <taxon>Eukaryota</taxon>
        <taxon>Metazoa</taxon>
        <taxon>Chordata</taxon>
        <taxon>Craniata</taxon>
        <taxon>Vertebrata</taxon>
        <taxon>Euteleostomi</taxon>
        <taxon>Mammalia</taxon>
        <taxon>Eutheria</taxon>
        <taxon>Laurasiatheria</taxon>
        <taxon>Artiodactyla</taxon>
        <taxon>Ruminantia</taxon>
        <taxon>Pecora</taxon>
        <taxon>Bovidae</taxon>
        <taxon>Bovinae</taxon>
        <taxon>Bos</taxon>
    </lineage>
</organism>
<feature type="region of interest" description="Disordered" evidence="17">
    <location>
        <begin position="669"/>
        <end position="690"/>
    </location>
</feature>
<feature type="compositionally biased region" description="Pro residues" evidence="17">
    <location>
        <begin position="732"/>
        <end position="741"/>
    </location>
</feature>
<dbReference type="InterPro" id="IPR003961">
    <property type="entry name" value="FN3_dom"/>
</dbReference>
<feature type="compositionally biased region" description="Gly residues" evidence="17">
    <location>
        <begin position="500"/>
        <end position="509"/>
    </location>
</feature>
<evidence type="ECO:0000259" key="20">
    <source>
        <dbReference type="PROSITE" id="PS50853"/>
    </source>
</evidence>
<dbReference type="SUPFAM" id="SSF52058">
    <property type="entry name" value="L domain-like"/>
    <property type="match status" value="1"/>
</dbReference>
<dbReference type="Proteomes" id="UP000322234">
    <property type="component" value="Unassembled WGS sequence"/>
</dbReference>
<feature type="region of interest" description="Disordered" evidence="17">
    <location>
        <begin position="758"/>
        <end position="793"/>
    </location>
</feature>
<accession>A0A6B0R5E8</accession>
<feature type="compositionally biased region" description="Polar residues" evidence="17">
    <location>
        <begin position="1450"/>
        <end position="1460"/>
    </location>
</feature>
<dbReference type="InterPro" id="IPR001611">
    <property type="entry name" value="Leu-rich_rpt"/>
</dbReference>
<proteinExistence type="inferred from homology"/>
<dbReference type="InterPro" id="IPR036179">
    <property type="entry name" value="Ig-like_dom_sf"/>
</dbReference>
<evidence type="ECO:0000256" key="12">
    <source>
        <dbReference type="ARBA" id="ARBA00023180"/>
    </source>
</evidence>
<keyword evidence="12" id="KW-0325">Glycoprotein</keyword>
<dbReference type="InterPro" id="IPR050467">
    <property type="entry name" value="LRFN"/>
</dbReference>
<dbReference type="FunFam" id="2.60.40.10:FF:000091">
    <property type="entry name" value="Leucine-rich repeat and fibronectin type III domain-containing protein 1"/>
    <property type="match status" value="1"/>
</dbReference>
<evidence type="ECO:0000256" key="7">
    <source>
        <dbReference type="ARBA" id="ARBA00022737"/>
    </source>
</evidence>
<dbReference type="InterPro" id="IPR003591">
    <property type="entry name" value="Leu-rich_rpt_typical-subtyp"/>
</dbReference>
<evidence type="ECO:0000313" key="21">
    <source>
        <dbReference type="EMBL" id="MXQ85449.1"/>
    </source>
</evidence>
<keyword evidence="13" id="KW-0393">Immunoglobulin domain</keyword>
<keyword evidence="11" id="KW-1015">Disulfide bond</keyword>
<keyword evidence="22" id="KW-1185">Reference proteome</keyword>
<comment type="subcellular location">
    <subcellularLocation>
        <location evidence="1">Cell membrane</location>
    </subcellularLocation>
    <subcellularLocation>
        <location evidence="2">Membrane</location>
        <topology evidence="2">Single-pass type I membrane protein</topology>
    </subcellularLocation>
    <subcellularLocation>
        <location evidence="14">Synapse</location>
    </subcellularLocation>
</comment>
<dbReference type="FunFam" id="3.80.10.10:FF:000045">
    <property type="entry name" value="Leucine-rich repeat and fibronectin type III domain-containing 2"/>
    <property type="match status" value="1"/>
</dbReference>
<dbReference type="CDD" id="cd00063">
    <property type="entry name" value="FN3"/>
    <property type="match status" value="1"/>
</dbReference>
<dbReference type="PROSITE" id="PS50853">
    <property type="entry name" value="FN3"/>
    <property type="match status" value="1"/>
</dbReference>
<dbReference type="SUPFAM" id="SSF49265">
    <property type="entry name" value="Fibronectin type III"/>
    <property type="match status" value="1"/>
</dbReference>
<evidence type="ECO:0000256" key="2">
    <source>
        <dbReference type="ARBA" id="ARBA00004479"/>
    </source>
</evidence>
<dbReference type="PROSITE" id="PS51450">
    <property type="entry name" value="LRR"/>
    <property type="match status" value="1"/>
</dbReference>
<keyword evidence="8 18" id="KW-1133">Transmembrane helix</keyword>
<evidence type="ECO:0000256" key="5">
    <source>
        <dbReference type="ARBA" id="ARBA00022692"/>
    </source>
</evidence>
<dbReference type="PANTHER" id="PTHR45842:SF6">
    <property type="entry name" value="LEUCINE-RICH REPEAT AND FIBRONECTIN TYPE-III DOMAIN-CONTAINING PROTEIN 2"/>
    <property type="match status" value="1"/>
</dbReference>
<dbReference type="PROSITE" id="PS50835">
    <property type="entry name" value="IG_LIKE"/>
    <property type="match status" value="1"/>
</dbReference>
<evidence type="ECO:0000256" key="15">
    <source>
        <dbReference type="ARBA" id="ARBA00038433"/>
    </source>
</evidence>
<dbReference type="InterPro" id="IPR036116">
    <property type="entry name" value="FN3_sf"/>
</dbReference>
<comment type="similarity">
    <text evidence="15">Belongs to the LRFN family.</text>
</comment>
<dbReference type="InterPro" id="IPR000483">
    <property type="entry name" value="Cys-rich_flank_reg_C"/>
</dbReference>
<evidence type="ECO:0000256" key="6">
    <source>
        <dbReference type="ARBA" id="ARBA00022729"/>
    </source>
</evidence>